<dbReference type="Gene3D" id="3.40.1410.10">
    <property type="entry name" value="Chorismate lyase-like"/>
    <property type="match status" value="1"/>
</dbReference>
<organism evidence="6 7">
    <name type="scientific">Lactobacillus equicursoris</name>
    <dbReference type="NCBI Taxonomy" id="420645"/>
    <lineage>
        <taxon>Bacteria</taxon>
        <taxon>Bacillati</taxon>
        <taxon>Bacillota</taxon>
        <taxon>Bacilli</taxon>
        <taxon>Lactobacillales</taxon>
        <taxon>Lactobacillaceae</taxon>
        <taxon>Lactobacillus</taxon>
    </lineage>
</organism>
<evidence type="ECO:0000256" key="1">
    <source>
        <dbReference type="ARBA" id="ARBA00022491"/>
    </source>
</evidence>
<dbReference type="EMBL" id="VUMW01000019">
    <property type="protein sequence ID" value="MST80180.1"/>
    <property type="molecule type" value="Genomic_DNA"/>
</dbReference>
<dbReference type="PRINTS" id="PR00035">
    <property type="entry name" value="HTHGNTR"/>
</dbReference>
<sequence length="237" mass="26871">MKKYQLVADTIKNRIFDGTYPAHSFLPSQDQLATEFNVSKITIKSALDLLARQGFVYKESGLGTLVLSNLSLVNKRDAPVDSFMGLSSEQGDEHVTSKVIKFAVEFPDKDLCTKLNLEQNNPVYEIIRLRLIDNEPFIIEHTYMPVKDVPGLSKQVLEGSVYGYLHQKLHIKFGGAYRKIKAAVPDEYDIKYLGATKETPILEIEQIVWTNSGTNIEYSRARNLYDKRAYSTVEGTR</sequence>
<dbReference type="SUPFAM" id="SSF64288">
    <property type="entry name" value="Chorismate lyase-like"/>
    <property type="match status" value="1"/>
</dbReference>
<dbReference type="InterPro" id="IPR050679">
    <property type="entry name" value="Bact_HTH_transcr_reg"/>
</dbReference>
<dbReference type="GO" id="GO:0045892">
    <property type="term" value="P:negative regulation of DNA-templated transcription"/>
    <property type="evidence" value="ECO:0007669"/>
    <property type="project" value="TreeGrafter"/>
</dbReference>
<proteinExistence type="predicted"/>
<dbReference type="Gene3D" id="1.10.10.10">
    <property type="entry name" value="Winged helix-like DNA-binding domain superfamily/Winged helix DNA-binding domain"/>
    <property type="match status" value="1"/>
</dbReference>
<dbReference type="Pfam" id="PF07702">
    <property type="entry name" value="UTRA"/>
    <property type="match status" value="1"/>
</dbReference>
<dbReference type="Proteomes" id="UP000452141">
    <property type="component" value="Unassembled WGS sequence"/>
</dbReference>
<protein>
    <submittedName>
        <fullName evidence="6">GntR family transcriptional regulator</fullName>
    </submittedName>
</protein>
<dbReference type="Pfam" id="PF00392">
    <property type="entry name" value="GntR"/>
    <property type="match status" value="1"/>
</dbReference>
<evidence type="ECO:0000313" key="7">
    <source>
        <dbReference type="Proteomes" id="UP000452141"/>
    </source>
</evidence>
<keyword evidence="4" id="KW-0804">Transcription</keyword>
<keyword evidence="3" id="KW-0238">DNA-binding</keyword>
<dbReference type="RefSeq" id="WP_154487073.1">
    <property type="nucleotide sequence ID" value="NZ_VUMW01000019.1"/>
</dbReference>
<evidence type="ECO:0000313" key="6">
    <source>
        <dbReference type="EMBL" id="MST80180.1"/>
    </source>
</evidence>
<dbReference type="PROSITE" id="PS50949">
    <property type="entry name" value="HTH_GNTR"/>
    <property type="match status" value="1"/>
</dbReference>
<dbReference type="AlphaFoldDB" id="A0A844FNL4"/>
<reference evidence="6 7" key="1">
    <citation type="submission" date="2019-08" db="EMBL/GenBank/DDBJ databases">
        <title>In-depth cultivation of the pig gut microbiome towards novel bacterial diversity and tailored functional studies.</title>
        <authorList>
            <person name="Wylensek D."/>
            <person name="Hitch T.C.A."/>
            <person name="Clavel T."/>
        </authorList>
    </citation>
    <scope>NUCLEOTIDE SEQUENCE [LARGE SCALE GENOMIC DNA]</scope>
    <source>
        <strain evidence="6 7">WCA-470BD-2E</strain>
    </source>
</reference>
<dbReference type="PANTHER" id="PTHR44846:SF5">
    <property type="entry name" value="HTH-TYPE TRANSCRIPTIONAL REGULATOR GMUR"/>
    <property type="match status" value="1"/>
</dbReference>
<name>A0A844FNL4_9LACO</name>
<evidence type="ECO:0000259" key="5">
    <source>
        <dbReference type="PROSITE" id="PS50949"/>
    </source>
</evidence>
<dbReference type="InterPro" id="IPR028978">
    <property type="entry name" value="Chorismate_lyase_/UTRA_dom_sf"/>
</dbReference>
<evidence type="ECO:0000256" key="3">
    <source>
        <dbReference type="ARBA" id="ARBA00023125"/>
    </source>
</evidence>
<dbReference type="GO" id="GO:0003700">
    <property type="term" value="F:DNA-binding transcription factor activity"/>
    <property type="evidence" value="ECO:0007669"/>
    <property type="project" value="InterPro"/>
</dbReference>
<comment type="caution">
    <text evidence="6">The sequence shown here is derived from an EMBL/GenBank/DDBJ whole genome shotgun (WGS) entry which is preliminary data.</text>
</comment>
<dbReference type="InterPro" id="IPR000524">
    <property type="entry name" value="Tscrpt_reg_HTH_GntR"/>
</dbReference>
<dbReference type="SUPFAM" id="SSF46785">
    <property type="entry name" value="Winged helix' DNA-binding domain"/>
    <property type="match status" value="1"/>
</dbReference>
<dbReference type="SMART" id="SM00866">
    <property type="entry name" value="UTRA"/>
    <property type="match status" value="1"/>
</dbReference>
<dbReference type="InterPro" id="IPR036388">
    <property type="entry name" value="WH-like_DNA-bd_sf"/>
</dbReference>
<dbReference type="PANTHER" id="PTHR44846">
    <property type="entry name" value="MANNOSYL-D-GLYCERATE TRANSPORT/METABOLISM SYSTEM REPRESSOR MNGR-RELATED"/>
    <property type="match status" value="1"/>
</dbReference>
<dbReference type="SMART" id="SM00345">
    <property type="entry name" value="HTH_GNTR"/>
    <property type="match status" value="1"/>
</dbReference>
<accession>A0A844FNL4</accession>
<keyword evidence="2" id="KW-0805">Transcription regulation</keyword>
<keyword evidence="1" id="KW-0678">Repressor</keyword>
<evidence type="ECO:0000256" key="4">
    <source>
        <dbReference type="ARBA" id="ARBA00023163"/>
    </source>
</evidence>
<dbReference type="CDD" id="cd07377">
    <property type="entry name" value="WHTH_GntR"/>
    <property type="match status" value="1"/>
</dbReference>
<dbReference type="InterPro" id="IPR036390">
    <property type="entry name" value="WH_DNA-bd_sf"/>
</dbReference>
<evidence type="ECO:0000256" key="2">
    <source>
        <dbReference type="ARBA" id="ARBA00023015"/>
    </source>
</evidence>
<dbReference type="GO" id="GO:0003677">
    <property type="term" value="F:DNA binding"/>
    <property type="evidence" value="ECO:0007669"/>
    <property type="project" value="UniProtKB-KW"/>
</dbReference>
<dbReference type="FunFam" id="3.40.1410.10:FF:000008">
    <property type="entry name" value="Transcriptional regulator, GntR family"/>
    <property type="match status" value="1"/>
</dbReference>
<feature type="domain" description="HTH gntR-type" evidence="5">
    <location>
        <begin position="1"/>
        <end position="69"/>
    </location>
</feature>
<gene>
    <name evidence="6" type="ORF">FYJ61_06905</name>
</gene>
<dbReference type="InterPro" id="IPR011663">
    <property type="entry name" value="UTRA"/>
</dbReference>